<dbReference type="OrthoDB" id="1711136at2759"/>
<dbReference type="Pfam" id="PF12796">
    <property type="entry name" value="Ank_2"/>
    <property type="match status" value="2"/>
</dbReference>
<feature type="region of interest" description="Disordered" evidence="4">
    <location>
        <begin position="228"/>
        <end position="261"/>
    </location>
</feature>
<keyword evidence="2" id="KW-0479">Metal-binding</keyword>
<evidence type="ECO:0000313" key="6">
    <source>
        <dbReference type="EMBL" id="TNJ26582.1"/>
    </source>
</evidence>
<keyword evidence="1" id="KW-0040">ANK repeat</keyword>
<evidence type="ECO:0000256" key="1">
    <source>
        <dbReference type="PROSITE-ProRule" id="PRU00023"/>
    </source>
</evidence>
<organism evidence="6 7">
    <name type="scientific">Giardia muris</name>
    <dbReference type="NCBI Taxonomy" id="5742"/>
    <lineage>
        <taxon>Eukaryota</taxon>
        <taxon>Metamonada</taxon>
        <taxon>Diplomonadida</taxon>
        <taxon>Hexamitidae</taxon>
        <taxon>Giardiinae</taxon>
        <taxon>Giardia</taxon>
    </lineage>
</organism>
<feature type="compositionally biased region" description="Polar residues" evidence="4">
    <location>
        <begin position="245"/>
        <end position="261"/>
    </location>
</feature>
<dbReference type="EMBL" id="VDLU01000005">
    <property type="protein sequence ID" value="TNJ26582.1"/>
    <property type="molecule type" value="Genomic_DNA"/>
</dbReference>
<feature type="coiled-coil region" evidence="3">
    <location>
        <begin position="495"/>
        <end position="564"/>
    </location>
</feature>
<keyword evidence="2" id="KW-0863">Zinc-finger</keyword>
<keyword evidence="2" id="KW-0862">Zinc</keyword>
<evidence type="ECO:0000259" key="5">
    <source>
        <dbReference type="PROSITE" id="PS50089"/>
    </source>
</evidence>
<evidence type="ECO:0000313" key="7">
    <source>
        <dbReference type="Proteomes" id="UP000315496"/>
    </source>
</evidence>
<dbReference type="SUPFAM" id="SSF48403">
    <property type="entry name" value="Ankyrin repeat"/>
    <property type="match status" value="2"/>
</dbReference>
<dbReference type="PROSITE" id="PS50297">
    <property type="entry name" value="ANK_REP_REGION"/>
    <property type="match status" value="1"/>
</dbReference>
<dbReference type="PROSITE" id="PS50088">
    <property type="entry name" value="ANK_REPEAT"/>
    <property type="match status" value="1"/>
</dbReference>
<dbReference type="PANTHER" id="PTHR24120:SF4">
    <property type="entry name" value="GH07239P"/>
    <property type="match status" value="1"/>
</dbReference>
<dbReference type="InterPro" id="IPR001841">
    <property type="entry name" value="Znf_RING"/>
</dbReference>
<dbReference type="PANTHER" id="PTHR24120">
    <property type="entry name" value="GH07239P"/>
    <property type="match status" value="1"/>
</dbReference>
<feature type="domain" description="RING-type" evidence="5">
    <location>
        <begin position="608"/>
        <end position="645"/>
    </location>
</feature>
<dbReference type="VEuPathDB" id="GiardiaDB:GMRT_16401"/>
<dbReference type="Pfam" id="PF00023">
    <property type="entry name" value="Ank"/>
    <property type="match status" value="1"/>
</dbReference>
<dbReference type="GO" id="GO:0008270">
    <property type="term" value="F:zinc ion binding"/>
    <property type="evidence" value="ECO:0007669"/>
    <property type="project" value="UniProtKB-KW"/>
</dbReference>
<evidence type="ECO:0000256" key="4">
    <source>
        <dbReference type="SAM" id="MobiDB-lite"/>
    </source>
</evidence>
<evidence type="ECO:0000256" key="3">
    <source>
        <dbReference type="SAM" id="Coils"/>
    </source>
</evidence>
<dbReference type="SMART" id="SM00248">
    <property type="entry name" value="ANK"/>
    <property type="match status" value="6"/>
</dbReference>
<dbReference type="SUPFAM" id="SSF57850">
    <property type="entry name" value="RING/U-box"/>
    <property type="match status" value="1"/>
</dbReference>
<dbReference type="Proteomes" id="UP000315496">
    <property type="component" value="Chromosome 5"/>
</dbReference>
<dbReference type="AlphaFoldDB" id="A0A4Z1SLP3"/>
<reference evidence="6 7" key="1">
    <citation type="submission" date="2019-05" db="EMBL/GenBank/DDBJ databases">
        <title>The compact genome of Giardia muris reveals important steps in the evolution of intestinal protozoan parasites.</title>
        <authorList>
            <person name="Xu F."/>
            <person name="Jimenez-Gonzalez A."/>
            <person name="Einarsson E."/>
            <person name="Astvaldsson A."/>
            <person name="Peirasmaki D."/>
            <person name="Eckmann L."/>
            <person name="Andersson J.O."/>
            <person name="Svard S.G."/>
            <person name="Jerlstrom-Hultqvist J."/>
        </authorList>
    </citation>
    <scope>NUCLEOTIDE SEQUENCE [LARGE SCALE GENOMIC DNA]</scope>
    <source>
        <strain evidence="6 7">Roberts-Thomson</strain>
    </source>
</reference>
<gene>
    <name evidence="6" type="ORF">GMRT_16401</name>
</gene>
<dbReference type="Gene3D" id="1.25.40.20">
    <property type="entry name" value="Ankyrin repeat-containing domain"/>
    <property type="match status" value="2"/>
</dbReference>
<dbReference type="InterPro" id="IPR002110">
    <property type="entry name" value="Ankyrin_rpt"/>
</dbReference>
<proteinExistence type="predicted"/>
<feature type="repeat" description="ANK" evidence="1">
    <location>
        <begin position="322"/>
        <end position="344"/>
    </location>
</feature>
<dbReference type="InterPro" id="IPR036770">
    <property type="entry name" value="Ankyrin_rpt-contain_sf"/>
</dbReference>
<keyword evidence="7" id="KW-1185">Reference proteome</keyword>
<name>A0A4Z1SLP3_GIAMU</name>
<protein>
    <submittedName>
        <fullName evidence="6">Ankyrin repeat protein 2</fullName>
    </submittedName>
</protein>
<comment type="caution">
    <text evidence="6">The sequence shown here is derived from an EMBL/GenBank/DDBJ whole genome shotgun (WGS) entry which is preliminary data.</text>
</comment>
<dbReference type="Pfam" id="PF13920">
    <property type="entry name" value="zf-C3HC4_3"/>
    <property type="match status" value="1"/>
</dbReference>
<accession>A0A4Z1SLP3</accession>
<sequence length="656" mass="71919">MPAPGLTRAAKRGDLDGIRKHLAYARSRDSEGQTALMKAVEVGSSICIDLLLPLEGGMQDNKGWTALMRAADIGSSYIAEKLLSEAGRRTWKKKGVFPPGTTALMIATYRGATRVIELLSPYEKNFTDSMGHPASWYARATRPITLSYSSPSMFMPRSQSYSSSSFGYGTTGRSPITPKMSLITDSSRGPTTTFTGAFQWLDGSVHTSDDDEQQNFQRALEGDIAAQRSTQSHTNGHPDAKTHMSESSQVSQLPNGTNASPRSNIEVELQCTNEHEGHPARTSGVPVNAGPGPLSPLIIAAARGDTDEVRKCISSAGRCDADGRTALMYAAVYGHTDTVRLIVELEARTRDRFGRTALMYAAHEGWIECVQLLLDEADIKDAEGMTAIDFAETVTEPQDRVVQCTWCVCIIRRHLHLRGGVATRTLVNMLAETRVVFNALNGSLADEEKGFVGSTLMTVFEGALALKKLAEQKEGNSVSNPDIDMVEEQLDADEASEVLAAKQALQNECNNLAERLKNAEEEVQAQRQKLLDWETWSEELRAYCDGIVAERDEARKRLEALEEESRFPKRIQSCTGYSLEELDQLKDILTSSLQAVTAAQGAFQATSCIICLSAPKNTLLQPCMHVCACSECSKELRGKRCPVCRSWVERVDTIFI</sequence>
<dbReference type="PROSITE" id="PS50089">
    <property type="entry name" value="ZF_RING_2"/>
    <property type="match status" value="1"/>
</dbReference>
<dbReference type="InterPro" id="IPR013083">
    <property type="entry name" value="Znf_RING/FYVE/PHD"/>
</dbReference>
<keyword evidence="3" id="KW-0175">Coiled coil</keyword>
<dbReference type="Gene3D" id="3.30.40.10">
    <property type="entry name" value="Zinc/RING finger domain, C3HC4 (zinc finger)"/>
    <property type="match status" value="1"/>
</dbReference>
<evidence type="ECO:0000256" key="2">
    <source>
        <dbReference type="PROSITE-ProRule" id="PRU00175"/>
    </source>
</evidence>